<dbReference type="Gene3D" id="3.30.160.60">
    <property type="entry name" value="Classic Zinc Finger"/>
    <property type="match status" value="1"/>
</dbReference>
<feature type="compositionally biased region" description="Polar residues" evidence="1">
    <location>
        <begin position="117"/>
        <end position="128"/>
    </location>
</feature>
<dbReference type="Proteomes" id="UP001492380">
    <property type="component" value="Unassembled WGS sequence"/>
</dbReference>
<evidence type="ECO:0000313" key="3">
    <source>
        <dbReference type="Proteomes" id="UP001492380"/>
    </source>
</evidence>
<evidence type="ECO:0000256" key="1">
    <source>
        <dbReference type="SAM" id="MobiDB-lite"/>
    </source>
</evidence>
<feature type="compositionally biased region" description="Polar residues" evidence="1">
    <location>
        <begin position="156"/>
        <end position="168"/>
    </location>
</feature>
<accession>A0ABR1YDB7</accession>
<feature type="compositionally biased region" description="Low complexity" evidence="1">
    <location>
        <begin position="42"/>
        <end position="63"/>
    </location>
</feature>
<comment type="caution">
    <text evidence="2">The sequence shown here is derived from an EMBL/GenBank/DDBJ whole genome shotgun (WGS) entry which is preliminary data.</text>
</comment>
<feature type="region of interest" description="Disordered" evidence="1">
    <location>
        <begin position="211"/>
        <end position="244"/>
    </location>
</feature>
<dbReference type="EMBL" id="JBBWRZ010000011">
    <property type="protein sequence ID" value="KAK8226171.1"/>
    <property type="molecule type" value="Genomic_DNA"/>
</dbReference>
<feature type="compositionally biased region" description="Low complexity" evidence="1">
    <location>
        <begin position="232"/>
        <end position="244"/>
    </location>
</feature>
<gene>
    <name evidence="2" type="ORF">HDK90DRAFT_78524</name>
</gene>
<organism evidence="2 3">
    <name type="scientific">Phyllosticta capitalensis</name>
    <dbReference type="NCBI Taxonomy" id="121624"/>
    <lineage>
        <taxon>Eukaryota</taxon>
        <taxon>Fungi</taxon>
        <taxon>Dikarya</taxon>
        <taxon>Ascomycota</taxon>
        <taxon>Pezizomycotina</taxon>
        <taxon>Dothideomycetes</taxon>
        <taxon>Dothideomycetes incertae sedis</taxon>
        <taxon>Botryosphaeriales</taxon>
        <taxon>Phyllostictaceae</taxon>
        <taxon>Phyllosticta</taxon>
    </lineage>
</organism>
<feature type="compositionally biased region" description="Low complexity" evidence="1">
    <location>
        <begin position="93"/>
        <end position="111"/>
    </location>
</feature>
<keyword evidence="3" id="KW-1185">Reference proteome</keyword>
<protein>
    <submittedName>
        <fullName evidence="2">Uncharacterized protein</fullName>
    </submittedName>
</protein>
<evidence type="ECO:0000313" key="2">
    <source>
        <dbReference type="EMBL" id="KAK8226171.1"/>
    </source>
</evidence>
<proteinExistence type="predicted"/>
<reference evidence="2 3" key="1">
    <citation type="submission" date="2024-04" db="EMBL/GenBank/DDBJ databases">
        <title>Phyllosticta paracitricarpa is synonymous to the EU quarantine fungus P. citricarpa based on phylogenomic analyses.</title>
        <authorList>
            <consortium name="Lawrence Berkeley National Laboratory"/>
            <person name="Van Ingen-Buijs V.A."/>
            <person name="Van Westerhoven A.C."/>
            <person name="Haridas S."/>
            <person name="Skiadas P."/>
            <person name="Martin F."/>
            <person name="Groenewald J.Z."/>
            <person name="Crous P.W."/>
            <person name="Seidl M.F."/>
        </authorList>
    </citation>
    <scope>NUCLEOTIDE SEQUENCE [LARGE SCALE GENOMIC DNA]</scope>
    <source>
        <strain evidence="2 3">CBS 123374</strain>
    </source>
</reference>
<name>A0ABR1YDB7_9PEZI</name>
<feature type="compositionally biased region" description="Polar residues" evidence="1">
    <location>
        <begin position="76"/>
        <end position="86"/>
    </location>
</feature>
<sequence length="326" mass="34092">MAPLAPPSRSSSTRDPHSAATPGPRGDHDQAAIDPLDQDFYPAAAAAPPPAAAAAQPHPCPDAQDMSSLGYMMPTQYGSFTSSGTNFDPYGYPQDQSQHSTSQQPTYPQSSGAPSPYMQSYPPTQVLRSSPGADFGVSRHSSLASAASAGYMPGTNDPSALSGATGQTSQYPPIHPNLPAPGGMPYGTNYTTSQPYNAASYGSMAYPPAQSAQQMYPAPPHYSQPYPGGPGQDPSSAAAAAAALGGAPDRGVRVLNSRPKPQCWEHGCNGRQFSTFSNLLRHQREKSGTAAKSYCPRCGAEFTRTTARNGHMAHEKCKPRKASDAS</sequence>
<feature type="region of interest" description="Disordered" evidence="1">
    <location>
        <begin position="1"/>
        <end position="168"/>
    </location>
</feature>